<proteinExistence type="predicted"/>
<feature type="compositionally biased region" description="Low complexity" evidence="1">
    <location>
        <begin position="1"/>
        <end position="11"/>
    </location>
</feature>
<evidence type="ECO:0000313" key="2">
    <source>
        <dbReference type="EMBL" id="CAA9292177.1"/>
    </source>
</evidence>
<feature type="compositionally biased region" description="Gly residues" evidence="1">
    <location>
        <begin position="12"/>
        <end position="22"/>
    </location>
</feature>
<accession>A0A6J4K079</accession>
<evidence type="ECO:0000256" key="1">
    <source>
        <dbReference type="SAM" id="MobiDB-lite"/>
    </source>
</evidence>
<name>A0A6J4K079_9ACTN</name>
<feature type="region of interest" description="Disordered" evidence="1">
    <location>
        <begin position="1"/>
        <end position="138"/>
    </location>
</feature>
<feature type="compositionally biased region" description="Basic residues" evidence="1">
    <location>
        <begin position="65"/>
        <end position="84"/>
    </location>
</feature>
<feature type="compositionally biased region" description="Basic residues" evidence="1">
    <location>
        <begin position="106"/>
        <end position="118"/>
    </location>
</feature>
<reference evidence="2" key="1">
    <citation type="submission" date="2020-02" db="EMBL/GenBank/DDBJ databases">
        <authorList>
            <person name="Meier V. D."/>
        </authorList>
    </citation>
    <scope>NUCLEOTIDE SEQUENCE</scope>
    <source>
        <strain evidence="2">AVDCRST_MAG48</strain>
    </source>
</reference>
<dbReference type="EMBL" id="CADCTS010000092">
    <property type="protein sequence ID" value="CAA9292177.1"/>
    <property type="molecule type" value="Genomic_DNA"/>
</dbReference>
<feature type="non-terminal residue" evidence="2">
    <location>
        <position position="1"/>
    </location>
</feature>
<feature type="non-terminal residue" evidence="2">
    <location>
        <position position="138"/>
    </location>
</feature>
<gene>
    <name evidence="2" type="ORF">AVDCRST_MAG48-608</name>
</gene>
<dbReference type="AlphaFoldDB" id="A0A6J4K079"/>
<organism evidence="2">
    <name type="scientific">uncultured Friedmanniella sp</name>
    <dbReference type="NCBI Taxonomy" id="335381"/>
    <lineage>
        <taxon>Bacteria</taxon>
        <taxon>Bacillati</taxon>
        <taxon>Actinomycetota</taxon>
        <taxon>Actinomycetes</taxon>
        <taxon>Propionibacteriales</taxon>
        <taxon>Nocardioidaceae</taxon>
        <taxon>Friedmanniella</taxon>
        <taxon>environmental samples</taxon>
    </lineage>
</organism>
<protein>
    <submittedName>
        <fullName evidence="2">Uncharacterized protein</fullName>
    </submittedName>
</protein>
<sequence length="138" mass="14819">GPLGRGAAAPGADGGRPGGRGPQAGQRVARDRCAAGPPASSGGRRSRVLPRPGPAGGRHLAQDRRPRHRGERARIRRHGRRLGGRHLLLAARRRCRCRPGPDPRPRHQRPGLARRRRPGLHEQDGGALAQAPRRVGLL</sequence>